<dbReference type="CDD" id="cd18626">
    <property type="entry name" value="CD_eEF3"/>
    <property type="match status" value="1"/>
</dbReference>
<keyword evidence="6" id="KW-0067">ATP-binding</keyword>
<dbReference type="Gene3D" id="2.40.50.990">
    <property type="match status" value="1"/>
</dbReference>
<feature type="domain" description="ABC transporter" evidence="9">
    <location>
        <begin position="796"/>
        <end position="1125"/>
    </location>
</feature>
<dbReference type="AlphaFoldDB" id="A0AAV5QQ97"/>
<keyword evidence="4" id="KW-0677">Repeat</keyword>
<reference evidence="10 11" key="1">
    <citation type="journal article" date="2023" name="Elife">
        <title>Identification of key yeast species and microbe-microbe interactions impacting larval growth of Drosophila in the wild.</title>
        <authorList>
            <person name="Mure A."/>
            <person name="Sugiura Y."/>
            <person name="Maeda R."/>
            <person name="Honda K."/>
            <person name="Sakurai N."/>
            <person name="Takahashi Y."/>
            <person name="Watada M."/>
            <person name="Katoh T."/>
            <person name="Gotoh A."/>
            <person name="Gotoh Y."/>
            <person name="Taniguchi I."/>
            <person name="Nakamura K."/>
            <person name="Hayashi T."/>
            <person name="Katayama T."/>
            <person name="Uemura T."/>
            <person name="Hattori Y."/>
        </authorList>
    </citation>
    <scope>NUCLEOTIDE SEQUENCE [LARGE SCALE GENOMIC DNA]</scope>
    <source>
        <strain evidence="10 11">SC-9</strain>
    </source>
</reference>
<proteinExistence type="inferred from homology"/>
<evidence type="ECO:0000313" key="11">
    <source>
        <dbReference type="Proteomes" id="UP001360560"/>
    </source>
</evidence>
<evidence type="ECO:0000256" key="2">
    <source>
        <dbReference type="ARBA" id="ARBA00011054"/>
    </source>
</evidence>
<dbReference type="EMBL" id="BTFZ01000011">
    <property type="protein sequence ID" value="GMM36968.1"/>
    <property type="molecule type" value="Genomic_DNA"/>
</dbReference>
<protein>
    <submittedName>
        <fullName evidence="10">New1 protein</fullName>
    </submittedName>
</protein>
<name>A0AAV5QQ97_9ASCO</name>
<dbReference type="SMART" id="SM00382">
    <property type="entry name" value="AAA"/>
    <property type="match status" value="2"/>
</dbReference>
<dbReference type="Proteomes" id="UP001360560">
    <property type="component" value="Unassembled WGS sequence"/>
</dbReference>
<evidence type="ECO:0000259" key="8">
    <source>
        <dbReference type="PROSITE" id="PS50013"/>
    </source>
</evidence>
<gene>
    <name evidence="10" type="ORF">DASC09_042930</name>
</gene>
<dbReference type="InterPro" id="IPR016024">
    <property type="entry name" value="ARM-type_fold"/>
</dbReference>
<comment type="subcellular location">
    <subcellularLocation>
        <location evidence="1">Cytoplasm</location>
    </subcellularLocation>
</comment>
<dbReference type="InterPro" id="IPR015688">
    <property type="entry name" value="eEF3_ABC2_chromodomain-like"/>
</dbReference>
<feature type="region of interest" description="Disordered" evidence="7">
    <location>
        <begin position="1"/>
        <end position="106"/>
    </location>
</feature>
<accession>A0AAV5QQ97</accession>
<evidence type="ECO:0000256" key="4">
    <source>
        <dbReference type="ARBA" id="ARBA00022737"/>
    </source>
</evidence>
<dbReference type="FunFam" id="3.40.50.300:FF:000193">
    <property type="entry name" value="Probable Elongation factor 3"/>
    <property type="match status" value="1"/>
</dbReference>
<dbReference type="InterPro" id="IPR003439">
    <property type="entry name" value="ABC_transporter-like_ATP-bd"/>
</dbReference>
<dbReference type="InterPro" id="IPR050611">
    <property type="entry name" value="ABCF"/>
</dbReference>
<dbReference type="InterPro" id="IPR011989">
    <property type="entry name" value="ARM-like"/>
</dbReference>
<feature type="compositionally biased region" description="Polar residues" evidence="7">
    <location>
        <begin position="67"/>
        <end position="77"/>
    </location>
</feature>
<dbReference type="PANTHER" id="PTHR19211">
    <property type="entry name" value="ATP-BINDING TRANSPORT PROTEIN-RELATED"/>
    <property type="match status" value="1"/>
</dbReference>
<dbReference type="SUPFAM" id="SSF52540">
    <property type="entry name" value="P-loop containing nucleoside triphosphate hydrolases"/>
    <property type="match status" value="2"/>
</dbReference>
<keyword evidence="5" id="KW-0547">Nucleotide-binding</keyword>
<dbReference type="InterPro" id="IPR023780">
    <property type="entry name" value="Chromo_domain"/>
</dbReference>
<dbReference type="PROSITE" id="PS50893">
    <property type="entry name" value="ABC_TRANSPORTER_2"/>
    <property type="match status" value="2"/>
</dbReference>
<feature type="domain" description="ABC transporter" evidence="9">
    <location>
        <begin position="551"/>
        <end position="770"/>
    </location>
</feature>
<dbReference type="Pfam" id="PF00385">
    <property type="entry name" value="Chromo"/>
    <property type="match status" value="1"/>
</dbReference>
<keyword evidence="11" id="KW-1185">Reference proteome</keyword>
<feature type="region of interest" description="Disordered" evidence="7">
    <location>
        <begin position="1119"/>
        <end position="1183"/>
    </location>
</feature>
<keyword evidence="3" id="KW-0963">Cytoplasm</keyword>
<dbReference type="Gene3D" id="3.40.50.300">
    <property type="entry name" value="P-loop containing nucleotide triphosphate hydrolases"/>
    <property type="match status" value="2"/>
</dbReference>
<dbReference type="InterPro" id="IPR000953">
    <property type="entry name" value="Chromo/chromo_shadow_dom"/>
</dbReference>
<dbReference type="PROSITE" id="PS50013">
    <property type="entry name" value="CHROMO_2"/>
    <property type="match status" value="1"/>
</dbReference>
<dbReference type="CDD" id="cd03221">
    <property type="entry name" value="ABCF_EF-3"/>
    <property type="match status" value="1"/>
</dbReference>
<feature type="compositionally biased region" description="Basic and acidic residues" evidence="7">
    <location>
        <begin position="1147"/>
        <end position="1164"/>
    </location>
</feature>
<feature type="compositionally biased region" description="Low complexity" evidence="7">
    <location>
        <begin position="83"/>
        <end position="106"/>
    </location>
</feature>
<dbReference type="Gene3D" id="1.25.10.10">
    <property type="entry name" value="Leucine-rich Repeat Variant"/>
    <property type="match status" value="1"/>
</dbReference>
<comment type="similarity">
    <text evidence="2">Belongs to the ABC transporter superfamily. ABCF family. EF3 subfamily.</text>
</comment>
<dbReference type="SUPFAM" id="SSF48371">
    <property type="entry name" value="ARM repeat"/>
    <property type="match status" value="1"/>
</dbReference>
<dbReference type="InterPro" id="IPR047038">
    <property type="entry name" value="eEF3_chromodomain-like_sf"/>
</dbReference>
<feature type="compositionally biased region" description="Low complexity" evidence="7">
    <location>
        <begin position="26"/>
        <end position="60"/>
    </location>
</feature>
<dbReference type="RefSeq" id="XP_064853964.1">
    <property type="nucleotide sequence ID" value="XM_064997892.1"/>
</dbReference>
<evidence type="ECO:0000259" key="9">
    <source>
        <dbReference type="PROSITE" id="PS50893"/>
    </source>
</evidence>
<organism evidence="10 11">
    <name type="scientific">Saccharomycopsis crataegensis</name>
    <dbReference type="NCBI Taxonomy" id="43959"/>
    <lineage>
        <taxon>Eukaryota</taxon>
        <taxon>Fungi</taxon>
        <taxon>Dikarya</taxon>
        <taxon>Ascomycota</taxon>
        <taxon>Saccharomycotina</taxon>
        <taxon>Saccharomycetes</taxon>
        <taxon>Saccharomycopsidaceae</taxon>
        <taxon>Saccharomycopsis</taxon>
    </lineage>
</organism>
<dbReference type="PROSITE" id="PS00211">
    <property type="entry name" value="ABC_TRANSPORTER_1"/>
    <property type="match status" value="2"/>
</dbReference>
<dbReference type="InterPro" id="IPR027417">
    <property type="entry name" value="P-loop_NTPase"/>
</dbReference>
<dbReference type="InterPro" id="IPR017871">
    <property type="entry name" value="ABC_transporter-like_CS"/>
</dbReference>
<comment type="caution">
    <text evidence="10">The sequence shown here is derived from an EMBL/GenBank/DDBJ whole genome shotgun (WGS) entry which is preliminary data.</text>
</comment>
<dbReference type="GeneID" id="90074943"/>
<dbReference type="GO" id="GO:0016887">
    <property type="term" value="F:ATP hydrolysis activity"/>
    <property type="evidence" value="ECO:0007669"/>
    <property type="project" value="InterPro"/>
</dbReference>
<dbReference type="Pfam" id="PF00005">
    <property type="entry name" value="ABC_tran"/>
    <property type="match status" value="2"/>
</dbReference>
<dbReference type="Pfam" id="PF24987">
    <property type="entry name" value="HEAT_EF3_N"/>
    <property type="match status" value="1"/>
</dbReference>
<sequence>MAAGQGQGQKKKFEKFDPNGAQSFTPGQPQQQYGVNGGYYNNNGYRPNNNQGNSGFNNSFHQKKPMSYQQFQTANQPRKNHTDSVNSSDFDSSSEQSSRLTTPTQSTTSLTALNHSMQKLHVSPLSECLENFKNSKNLADIRKNSGDISDKIVEHGLPSIDEWELYDFIKLLTTSKSSSALLKEGAMILLQTLVSSAFIDKQPYEAYLIKFFPLCLNQFMAKEINVVKAAQKTVDVLYTCIPSVSSPSVLLNELLAYLQSSAKWKPKVGALKIINNIIEDASAEVLKMKFHVSIPILSDISSDFKPELAKEGFKTLTNFVNVLEDNLDLEKNLPAIVAALNDPKKITACINSLASTTFVTEVTEATLAILAPTLNKSMNMASSSQDQLRLTITIVENLTRLVKNYKEIENYLPILLPSVKKIAQNATLPEIRELASKSLKVLETADEYTKKHEFNGVLSLEEAKKYLGEQFKSNSIIQNYVANIVADLSNVHKLEELKHYLEAILNVKSDAKLLEFATEEEKEKYIATMIHSLKELFHIEDEEDIYEDEGEEIVNTIFSLAYGGRMLLNKTRLRLVKGHRYGLCGRNGAGKSTLMRAIDNGQVDGFPSKDQLKTCFVEHKVPTEDEKSTKLDLVSLIQTEEDFTNLPREEIAKALEDVGFDETRRSQALNSLSGGWRMKLALAKAMLMKADILLLDEPTNHLDVANVAWLADYLLEHSEITSLIVSHDSGFLDKVCTNIIHYESKKLVYYKGNLSALVKIKPETKSYYTLTDSNAKMAFPRCGLLQGIKSRTKAIAKMVDVTFTYPGAPKPSLSDVSCSLSLSSRVAVLGPNGAGKSTLIKLLTAELVPDKGTVEKHPNLRIGYIAQHALQHVEQHKEKTANQYLQWRYKFGDDREVLLKESRKISDEEKEIMKKEIEVDDGRGPRQIEAIVGRQKFKKSFQYEVKWKFWLPRYNSWVPKEVLLEHGFNKLVQKFDDHEASREGLGYRQLIPSVIRQHFEDVGLDGEIADHTPMGSLSGGQLVKVVIAGAMWNNPHLLVLDEPTNYLDRDSLGALAIAIRDWNGGVVMISHNNEFTGALCPEQWIVENGKMVTKTIASIDEDRFEDGKHGEVANKVMASGEAASYQKPDDDDSPANIKVKKRKKKLTRNEKKARDERRRLRHIEWLSSPKGTPKPQDTDDEDE</sequence>
<evidence type="ECO:0000256" key="1">
    <source>
        <dbReference type="ARBA" id="ARBA00004496"/>
    </source>
</evidence>
<evidence type="ECO:0000256" key="7">
    <source>
        <dbReference type="SAM" id="MobiDB-lite"/>
    </source>
</evidence>
<dbReference type="InterPro" id="IPR003593">
    <property type="entry name" value="AAA+_ATPase"/>
</dbReference>
<evidence type="ECO:0000256" key="6">
    <source>
        <dbReference type="ARBA" id="ARBA00022840"/>
    </source>
</evidence>
<dbReference type="SMART" id="SM00298">
    <property type="entry name" value="CHROMO"/>
    <property type="match status" value="1"/>
</dbReference>
<dbReference type="PANTHER" id="PTHR19211:SF14">
    <property type="entry name" value="ATP-BINDING CASSETTE SUB-FAMILY F MEMBER 1"/>
    <property type="match status" value="1"/>
</dbReference>
<dbReference type="GO" id="GO:0005737">
    <property type="term" value="C:cytoplasm"/>
    <property type="evidence" value="ECO:0007669"/>
    <property type="project" value="UniProtKB-SubCell"/>
</dbReference>
<evidence type="ECO:0000313" key="10">
    <source>
        <dbReference type="EMBL" id="GMM36968.1"/>
    </source>
</evidence>
<dbReference type="GO" id="GO:0005524">
    <property type="term" value="F:ATP binding"/>
    <property type="evidence" value="ECO:0007669"/>
    <property type="project" value="UniProtKB-KW"/>
</dbReference>
<feature type="domain" description="Chromo" evidence="8">
    <location>
        <begin position="926"/>
        <end position="987"/>
    </location>
</feature>
<dbReference type="FunFam" id="2.40.50.990:FF:000002">
    <property type="entry name" value="mRNA export factor elf1"/>
    <property type="match status" value="1"/>
</dbReference>
<evidence type="ECO:0000256" key="5">
    <source>
        <dbReference type="ARBA" id="ARBA00022741"/>
    </source>
</evidence>
<dbReference type="GO" id="GO:0006412">
    <property type="term" value="P:translation"/>
    <property type="evidence" value="ECO:0007669"/>
    <property type="project" value="UniProtKB-ARBA"/>
</dbReference>
<dbReference type="Pfam" id="PF24984">
    <property type="entry name" value="HEAT_EF3_GNC1"/>
    <property type="match status" value="1"/>
</dbReference>
<evidence type="ECO:0000256" key="3">
    <source>
        <dbReference type="ARBA" id="ARBA00022490"/>
    </source>
</evidence>